<dbReference type="AlphaFoldDB" id="A0AAW2FCB2"/>
<reference evidence="2 3" key="1">
    <citation type="submission" date="2023-03" db="EMBL/GenBank/DDBJ databases">
        <title>High recombination rates correlate with genetic variation in Cardiocondyla obscurior ants.</title>
        <authorList>
            <person name="Errbii M."/>
        </authorList>
    </citation>
    <scope>NUCLEOTIDE SEQUENCE [LARGE SCALE GENOMIC DNA]</scope>
    <source>
        <strain evidence="2">Alpha-2009</strain>
        <tissue evidence="2">Whole body</tissue>
    </source>
</reference>
<keyword evidence="3" id="KW-1185">Reference proteome</keyword>
<organism evidence="2 3">
    <name type="scientific">Cardiocondyla obscurior</name>
    <dbReference type="NCBI Taxonomy" id="286306"/>
    <lineage>
        <taxon>Eukaryota</taxon>
        <taxon>Metazoa</taxon>
        <taxon>Ecdysozoa</taxon>
        <taxon>Arthropoda</taxon>
        <taxon>Hexapoda</taxon>
        <taxon>Insecta</taxon>
        <taxon>Pterygota</taxon>
        <taxon>Neoptera</taxon>
        <taxon>Endopterygota</taxon>
        <taxon>Hymenoptera</taxon>
        <taxon>Apocrita</taxon>
        <taxon>Aculeata</taxon>
        <taxon>Formicoidea</taxon>
        <taxon>Formicidae</taxon>
        <taxon>Myrmicinae</taxon>
        <taxon>Cardiocondyla</taxon>
    </lineage>
</organism>
<comment type="caution">
    <text evidence="2">The sequence shown here is derived from an EMBL/GenBank/DDBJ whole genome shotgun (WGS) entry which is preliminary data.</text>
</comment>
<sequence>MLSTLSTNEVNCGSLRSAEDVDRSKAISTKALSTKALSTEARDHLGRGKGLRDFPAPSPQSPAIGLRLSGKKMPDPRSDG</sequence>
<dbReference type="Proteomes" id="UP001430953">
    <property type="component" value="Unassembled WGS sequence"/>
</dbReference>
<feature type="region of interest" description="Disordered" evidence="1">
    <location>
        <begin position="30"/>
        <end position="80"/>
    </location>
</feature>
<feature type="compositionally biased region" description="Basic and acidic residues" evidence="1">
    <location>
        <begin position="40"/>
        <end position="52"/>
    </location>
</feature>
<proteinExistence type="predicted"/>
<accession>A0AAW2FCB2</accession>
<evidence type="ECO:0000313" key="2">
    <source>
        <dbReference type="EMBL" id="KAL0112111.1"/>
    </source>
</evidence>
<name>A0AAW2FCB2_9HYME</name>
<dbReference type="EMBL" id="JADYXP020000013">
    <property type="protein sequence ID" value="KAL0112111.1"/>
    <property type="molecule type" value="Genomic_DNA"/>
</dbReference>
<evidence type="ECO:0000256" key="1">
    <source>
        <dbReference type="SAM" id="MobiDB-lite"/>
    </source>
</evidence>
<protein>
    <submittedName>
        <fullName evidence="2">Uncharacterized protein</fullName>
    </submittedName>
</protein>
<evidence type="ECO:0000313" key="3">
    <source>
        <dbReference type="Proteomes" id="UP001430953"/>
    </source>
</evidence>
<gene>
    <name evidence="2" type="ORF">PUN28_013383</name>
</gene>